<proteinExistence type="predicted"/>
<reference evidence="1 2" key="1">
    <citation type="submission" date="2023-04" db="EMBL/GenBank/DDBJ databases">
        <title>Halomonas strains isolated from rhizosphere soil.</title>
        <authorList>
            <person name="Xu L."/>
            <person name="Sun J.-Q."/>
        </authorList>
    </citation>
    <scope>NUCLEOTIDE SEQUENCE [LARGE SCALE GENOMIC DNA]</scope>
    <source>
        <strain evidence="1 2">LR5S20</strain>
    </source>
</reference>
<evidence type="ECO:0000313" key="1">
    <source>
        <dbReference type="EMBL" id="MDI5890605.1"/>
    </source>
</evidence>
<dbReference type="Pfam" id="PF05521">
    <property type="entry name" value="Phage_HCP"/>
    <property type="match status" value="1"/>
</dbReference>
<sequence length="112" mass="12314">MRAGQLRHRVTIQKPGGQTQDQATGEMITGWQDVATVWASVEPLSAHEFIAAQAGQSEISARIKIRYREGIDATMRVQHRGRVYNIEGVLADPESGRHYLTLPVSEGLTDGS</sequence>
<protein>
    <submittedName>
        <fullName evidence="1">Phage head closure protein</fullName>
    </submittedName>
</protein>
<dbReference type="InterPro" id="IPR038666">
    <property type="entry name" value="SSP1_head-tail_sf"/>
</dbReference>
<dbReference type="Gene3D" id="2.40.10.270">
    <property type="entry name" value="Bacteriophage SPP1 head-tail adaptor protein"/>
    <property type="match status" value="1"/>
</dbReference>
<accession>A0ABT6UXA8</accession>
<dbReference type="RefSeq" id="WP_282734580.1">
    <property type="nucleotide sequence ID" value="NZ_JASCQP010000018.1"/>
</dbReference>
<dbReference type="InterPro" id="IPR008767">
    <property type="entry name" value="Phage_SPP1_head-tail_adaptor"/>
</dbReference>
<gene>
    <name evidence="1" type="ORF">QLQ83_05825</name>
</gene>
<name>A0ABT6UXA8_9GAMM</name>
<comment type="caution">
    <text evidence="1">The sequence shown here is derived from an EMBL/GenBank/DDBJ whole genome shotgun (WGS) entry which is preliminary data.</text>
</comment>
<dbReference type="EMBL" id="JASCQP010000018">
    <property type="protein sequence ID" value="MDI5890605.1"/>
    <property type="molecule type" value="Genomic_DNA"/>
</dbReference>
<organism evidence="1 2">
    <name type="scientific">Halomonas rhizosphaerae</name>
    <dbReference type="NCBI Taxonomy" id="3043296"/>
    <lineage>
        <taxon>Bacteria</taxon>
        <taxon>Pseudomonadati</taxon>
        <taxon>Pseudomonadota</taxon>
        <taxon>Gammaproteobacteria</taxon>
        <taxon>Oceanospirillales</taxon>
        <taxon>Halomonadaceae</taxon>
        <taxon>Halomonas</taxon>
    </lineage>
</organism>
<dbReference type="NCBIfam" id="TIGR01563">
    <property type="entry name" value="gp16_SPP1"/>
    <property type="match status" value="1"/>
</dbReference>
<dbReference type="Proteomes" id="UP001225957">
    <property type="component" value="Unassembled WGS sequence"/>
</dbReference>
<keyword evidence="2" id="KW-1185">Reference proteome</keyword>
<evidence type="ECO:0000313" key="2">
    <source>
        <dbReference type="Proteomes" id="UP001225957"/>
    </source>
</evidence>